<dbReference type="GO" id="GO:0004084">
    <property type="term" value="F:branched-chain-amino-acid transaminase activity"/>
    <property type="evidence" value="ECO:0007669"/>
    <property type="project" value="InterPro"/>
</dbReference>
<evidence type="ECO:0000313" key="4">
    <source>
        <dbReference type="EMBL" id="KAJ6057885.1"/>
    </source>
</evidence>
<reference evidence="4" key="2">
    <citation type="submission" date="2023-01" db="EMBL/GenBank/DDBJ databases">
        <authorList>
            <person name="Petersen C."/>
        </authorList>
    </citation>
    <scope>NUCLEOTIDE SEQUENCE</scope>
    <source>
        <strain evidence="4">IBT 15450</strain>
    </source>
</reference>
<evidence type="ECO:0000313" key="5">
    <source>
        <dbReference type="Proteomes" id="UP001219568"/>
    </source>
</evidence>
<dbReference type="GO" id="GO:0005739">
    <property type="term" value="C:mitochondrion"/>
    <property type="evidence" value="ECO:0007669"/>
    <property type="project" value="TreeGrafter"/>
</dbReference>
<protein>
    <submittedName>
        <fullName evidence="4">Uncharacterized protein</fullName>
    </submittedName>
</protein>
<dbReference type="GO" id="GO:0009098">
    <property type="term" value="P:L-leucine biosynthetic process"/>
    <property type="evidence" value="ECO:0007669"/>
    <property type="project" value="TreeGrafter"/>
</dbReference>
<evidence type="ECO:0000256" key="1">
    <source>
        <dbReference type="ARBA" id="ARBA00001933"/>
    </source>
</evidence>
<dbReference type="PANTHER" id="PTHR11825:SF44">
    <property type="entry name" value="BRANCHED-CHAIN-AMINO-ACID AMINOTRANSFERASE"/>
    <property type="match status" value="1"/>
</dbReference>
<dbReference type="AlphaFoldDB" id="A0AAD6INZ8"/>
<organism evidence="4 5">
    <name type="scientific">Penicillium canescens</name>
    <dbReference type="NCBI Taxonomy" id="5083"/>
    <lineage>
        <taxon>Eukaryota</taxon>
        <taxon>Fungi</taxon>
        <taxon>Dikarya</taxon>
        <taxon>Ascomycota</taxon>
        <taxon>Pezizomycotina</taxon>
        <taxon>Eurotiomycetes</taxon>
        <taxon>Eurotiomycetidae</taxon>
        <taxon>Eurotiales</taxon>
        <taxon>Aspergillaceae</taxon>
        <taxon>Penicillium</taxon>
    </lineage>
</organism>
<dbReference type="InterPro" id="IPR036038">
    <property type="entry name" value="Aminotransferase-like"/>
</dbReference>
<dbReference type="Gene3D" id="3.20.10.10">
    <property type="entry name" value="D-amino Acid Aminotransferase, subunit A, domain 2"/>
    <property type="match status" value="1"/>
</dbReference>
<reference evidence="4" key="1">
    <citation type="journal article" date="2023" name="IMA Fungus">
        <title>Comparative genomic study of the Penicillium genus elucidates a diverse pangenome and 15 lateral gene transfer events.</title>
        <authorList>
            <person name="Petersen C."/>
            <person name="Sorensen T."/>
            <person name="Nielsen M.R."/>
            <person name="Sondergaard T.E."/>
            <person name="Sorensen J.L."/>
            <person name="Fitzpatrick D.A."/>
            <person name="Frisvad J.C."/>
            <person name="Nielsen K.L."/>
        </authorList>
    </citation>
    <scope>NUCLEOTIDE SEQUENCE</scope>
    <source>
        <strain evidence="4">IBT 15450</strain>
    </source>
</reference>
<keyword evidence="5" id="KW-1185">Reference proteome</keyword>
<keyword evidence="3" id="KW-0663">Pyridoxal phosphate</keyword>
<name>A0AAD6INZ8_PENCN</name>
<dbReference type="GO" id="GO:0009099">
    <property type="term" value="P:L-valine biosynthetic process"/>
    <property type="evidence" value="ECO:0007669"/>
    <property type="project" value="TreeGrafter"/>
</dbReference>
<proteinExistence type="inferred from homology"/>
<dbReference type="Proteomes" id="UP001219568">
    <property type="component" value="Unassembled WGS sequence"/>
</dbReference>
<dbReference type="PANTHER" id="PTHR11825">
    <property type="entry name" value="SUBGROUP IIII AMINOTRANSFERASE"/>
    <property type="match status" value="1"/>
</dbReference>
<sequence>MTEAGSMNLFVLWMNPQGTPQLVTPPPSDHTILAGLTLASVLDLARERLVKSAVPSEIEPPEVIEKQYTVLIWKRSRILRNWWAHLQWGQRHLLSLLEALNNRMG</sequence>
<accession>A0AAD6INZ8</accession>
<comment type="similarity">
    <text evidence="2">Belongs to the class-IV pyridoxal-phosphate-dependent aminotransferase family.</text>
</comment>
<evidence type="ECO:0000256" key="2">
    <source>
        <dbReference type="ARBA" id="ARBA00009320"/>
    </source>
</evidence>
<dbReference type="InterPro" id="IPR043132">
    <property type="entry name" value="BCAT-like_C"/>
</dbReference>
<dbReference type="SUPFAM" id="SSF56752">
    <property type="entry name" value="D-aminoacid aminotransferase-like PLP-dependent enzymes"/>
    <property type="match status" value="1"/>
</dbReference>
<gene>
    <name evidence="4" type="ORF">N7460_001159</name>
</gene>
<dbReference type="InterPro" id="IPR005786">
    <property type="entry name" value="B_amino_transII"/>
</dbReference>
<dbReference type="EMBL" id="JAQJZL010000001">
    <property type="protein sequence ID" value="KAJ6057885.1"/>
    <property type="molecule type" value="Genomic_DNA"/>
</dbReference>
<comment type="caution">
    <text evidence="4">The sequence shown here is derived from an EMBL/GenBank/DDBJ whole genome shotgun (WGS) entry which is preliminary data.</text>
</comment>
<evidence type="ECO:0000256" key="3">
    <source>
        <dbReference type="ARBA" id="ARBA00022898"/>
    </source>
</evidence>
<comment type="cofactor">
    <cofactor evidence="1">
        <name>pyridoxal 5'-phosphate</name>
        <dbReference type="ChEBI" id="CHEBI:597326"/>
    </cofactor>
</comment>